<evidence type="ECO:0000313" key="10">
    <source>
        <dbReference type="Proteomes" id="UP001525379"/>
    </source>
</evidence>
<dbReference type="RefSeq" id="WP_260104298.1">
    <property type="nucleotide sequence ID" value="NZ_JALXSQ010000023.1"/>
</dbReference>
<evidence type="ECO:0000256" key="1">
    <source>
        <dbReference type="ARBA" id="ARBA00009943"/>
    </source>
</evidence>
<dbReference type="EMBL" id="JALXSQ010000023">
    <property type="protein sequence ID" value="MCT2043012.1"/>
    <property type="molecule type" value="Genomic_DNA"/>
</dbReference>
<feature type="region of interest" description="Disordered" evidence="7">
    <location>
        <begin position="1"/>
        <end position="25"/>
    </location>
</feature>
<dbReference type="PANTHER" id="PTHR36174:SF1">
    <property type="entry name" value="LIPID II:GLYCINE GLYCYLTRANSFERASE"/>
    <property type="match status" value="1"/>
</dbReference>
<evidence type="ECO:0000256" key="7">
    <source>
        <dbReference type="SAM" id="MobiDB-lite"/>
    </source>
</evidence>
<evidence type="ECO:0000256" key="4">
    <source>
        <dbReference type="ARBA" id="ARBA00022984"/>
    </source>
</evidence>
<dbReference type="Proteomes" id="UP001525379">
    <property type="component" value="Unassembled WGS sequence"/>
</dbReference>
<dbReference type="InterPro" id="IPR003447">
    <property type="entry name" value="FEMABX"/>
</dbReference>
<dbReference type="Pfam" id="PF13480">
    <property type="entry name" value="Acetyltransf_6"/>
    <property type="match status" value="1"/>
</dbReference>
<keyword evidence="10" id="KW-1185">Reference proteome</keyword>
<comment type="similarity">
    <text evidence="1">Belongs to the FemABX family.</text>
</comment>
<evidence type="ECO:0000259" key="8">
    <source>
        <dbReference type="Pfam" id="PF13480"/>
    </source>
</evidence>
<evidence type="ECO:0000256" key="2">
    <source>
        <dbReference type="ARBA" id="ARBA00022679"/>
    </source>
</evidence>
<feature type="domain" description="BioF2-like acetyltransferase" evidence="8">
    <location>
        <begin position="154"/>
        <end position="284"/>
    </location>
</feature>
<organism evidence="9 10">
    <name type="scientific">Pseudoclavibacter albus</name>
    <dbReference type="NCBI Taxonomy" id="272241"/>
    <lineage>
        <taxon>Bacteria</taxon>
        <taxon>Bacillati</taxon>
        <taxon>Actinomycetota</taxon>
        <taxon>Actinomycetes</taxon>
        <taxon>Micrococcales</taxon>
        <taxon>Microbacteriaceae</taxon>
        <taxon>Pseudoclavibacter</taxon>
    </lineage>
</organism>
<evidence type="ECO:0000256" key="6">
    <source>
        <dbReference type="ARBA" id="ARBA00023316"/>
    </source>
</evidence>
<dbReference type="InterPro" id="IPR016181">
    <property type="entry name" value="Acyl_CoA_acyltransferase"/>
</dbReference>
<reference evidence="9 10" key="1">
    <citation type="submission" date="2022-04" db="EMBL/GenBank/DDBJ databases">
        <title>Human microbiome associated bacterial genomes.</title>
        <authorList>
            <person name="Sandstrom S."/>
            <person name="Salamzade R."/>
            <person name="Kalan L.R."/>
        </authorList>
    </citation>
    <scope>NUCLEOTIDE SEQUENCE [LARGE SCALE GENOMIC DNA]</scope>
    <source>
        <strain evidence="10">p3-SID1799</strain>
    </source>
</reference>
<gene>
    <name evidence="9" type="ORF">M3D15_06665</name>
</gene>
<dbReference type="Gene3D" id="3.40.630.30">
    <property type="match status" value="1"/>
</dbReference>
<protein>
    <submittedName>
        <fullName evidence="9">GNAT family N-acetyltransferase</fullName>
    </submittedName>
</protein>
<name>A0ABT2HXF6_9MICO</name>
<keyword evidence="2" id="KW-0808">Transferase</keyword>
<keyword evidence="4" id="KW-0573">Peptidoglycan synthesis</keyword>
<dbReference type="InterPro" id="IPR050644">
    <property type="entry name" value="PG_Glycine_Bridge_Synth"/>
</dbReference>
<sequence length="348" mass="39049">MLAEHQTGSERGAQEASQEDARVLASQDRPHFIQSAAWAKVKEEFGWSSELVELPLANGRSLVVRTYRRSVPGLGQLIHLPRVNGIAVDDVPVLSAAFRKMEKSFGVKLELFQPDDDELAAALASEGWQTARGTQYRHAVEIDLAGTPDDMWARLKKRTRNLVRRASEQDIVVERLEADESAKRRMLDLVAVTKDRSGAYFHSERYLRATWNELCAAGQGRFYCVREEGDVVASAFVATFGDRAWYKDGGSVRTGSKSNAPHLLHVRIAEELQRDGFRSYELGNIPDPNGPQDGPMSGLGTFKRGFSKETLSFMETVELPITGRYRAWHVVEPLVGRVSLVKSREQWY</sequence>
<evidence type="ECO:0000313" key="9">
    <source>
        <dbReference type="EMBL" id="MCT2043012.1"/>
    </source>
</evidence>
<dbReference type="SUPFAM" id="SSF55729">
    <property type="entry name" value="Acyl-CoA N-acyltransferases (Nat)"/>
    <property type="match status" value="2"/>
</dbReference>
<evidence type="ECO:0000256" key="5">
    <source>
        <dbReference type="ARBA" id="ARBA00023315"/>
    </source>
</evidence>
<proteinExistence type="inferred from homology"/>
<dbReference type="PANTHER" id="PTHR36174">
    <property type="entry name" value="LIPID II:GLYCINE GLYCYLTRANSFERASE"/>
    <property type="match status" value="1"/>
</dbReference>
<keyword evidence="5" id="KW-0012">Acyltransferase</keyword>
<dbReference type="PROSITE" id="PS51191">
    <property type="entry name" value="FEMABX"/>
    <property type="match status" value="1"/>
</dbReference>
<comment type="caution">
    <text evidence="9">The sequence shown here is derived from an EMBL/GenBank/DDBJ whole genome shotgun (WGS) entry which is preliminary data.</text>
</comment>
<accession>A0ABT2HXF6</accession>
<keyword evidence="3" id="KW-0133">Cell shape</keyword>
<evidence type="ECO:0000256" key="3">
    <source>
        <dbReference type="ARBA" id="ARBA00022960"/>
    </source>
</evidence>
<keyword evidence="6" id="KW-0961">Cell wall biogenesis/degradation</keyword>
<dbReference type="InterPro" id="IPR038740">
    <property type="entry name" value="BioF2-like_GNAT_dom"/>
</dbReference>